<sequence>MAAMQLTRMHRILAGVVVTGAVVIAGIGFAGSYAAVRDLALDKGFGRFANVFPIGIDAGIVVLLALDLLLTWIRIPFPLLRQTAWLLTAATIAFNGAAAWPDPVGVGMHAVIPILFVVSVEAARHAVGRIADITADRHMESVRITRWLLAPIPTFRLWRRMKLWELRSYEEVIRLEQDRLVYQARLRARYGRSWRRKAPVESLMPLRLARYGVPLADTAPAGLAAAGLDPAAVSATALPPGRTDRAGEPGAQSASPEAQPGPYGPPGALAGGGPQQHPEQPQTQELPLSLPLPVYQQPGGQQGHDGRNAVPFDPAATHPAPVEQQVQQPQQFQEPQQQPQLQPEYQQVPGQAAQPEQLPQQPQPQQAQPQLQQHQLTVPVGPGGRVRPLGGEGPGSQQGVYVPEQREPERYAYEEQPGQPMNQLPDDVPREEVYYATFRQFLADHSRYPSAYQFGQRLRETYGVSDLSNSELAAYVDDFKERVRLEREAIP</sequence>
<feature type="compositionally biased region" description="Low complexity" evidence="1">
    <location>
        <begin position="275"/>
        <end position="293"/>
    </location>
</feature>
<feature type="transmembrane region" description="Helical" evidence="2">
    <location>
        <begin position="12"/>
        <end position="36"/>
    </location>
</feature>
<dbReference type="RefSeq" id="WP_167502665.1">
    <property type="nucleotide sequence ID" value="NZ_JAALLH010000001.1"/>
</dbReference>
<feature type="transmembrane region" description="Helical" evidence="2">
    <location>
        <begin position="84"/>
        <end position="100"/>
    </location>
</feature>
<organism evidence="3 4">
    <name type="scientific">Streptomyces malaysiensis</name>
    <dbReference type="NCBI Taxonomy" id="92644"/>
    <lineage>
        <taxon>Bacteria</taxon>
        <taxon>Bacillati</taxon>
        <taxon>Actinomycetota</taxon>
        <taxon>Actinomycetes</taxon>
        <taxon>Kitasatosporales</taxon>
        <taxon>Streptomycetaceae</taxon>
        <taxon>Streptomyces</taxon>
        <taxon>Streptomyces violaceusniger group</taxon>
    </lineage>
</organism>
<dbReference type="AlphaFoldDB" id="A0A7X6AYP5"/>
<feature type="compositionally biased region" description="Low complexity" evidence="1">
    <location>
        <begin position="321"/>
        <end position="389"/>
    </location>
</feature>
<dbReference type="InterPro" id="IPR021235">
    <property type="entry name" value="DUF2637"/>
</dbReference>
<feature type="region of interest" description="Disordered" evidence="1">
    <location>
        <begin position="235"/>
        <end position="401"/>
    </location>
</feature>
<dbReference type="PANTHER" id="PTHR23242">
    <property type="entry name" value="TRANSCRIPTION FACTOR HOXA13"/>
    <property type="match status" value="1"/>
</dbReference>
<name>A0A7X6AYP5_STRMQ</name>
<dbReference type="EMBL" id="JAALLH010000001">
    <property type="protein sequence ID" value="NIY67268.1"/>
    <property type="molecule type" value="Genomic_DNA"/>
</dbReference>
<dbReference type="Pfam" id="PF10935">
    <property type="entry name" value="DUF2637"/>
    <property type="match status" value="1"/>
</dbReference>
<comment type="caution">
    <text evidence="3">The sequence shown here is derived from an EMBL/GenBank/DDBJ whole genome shotgun (WGS) entry which is preliminary data.</text>
</comment>
<keyword evidence="2" id="KW-0472">Membrane</keyword>
<evidence type="ECO:0000256" key="1">
    <source>
        <dbReference type="SAM" id="MobiDB-lite"/>
    </source>
</evidence>
<evidence type="ECO:0000256" key="2">
    <source>
        <dbReference type="SAM" id="Phobius"/>
    </source>
</evidence>
<proteinExistence type="predicted"/>
<evidence type="ECO:0000313" key="3">
    <source>
        <dbReference type="EMBL" id="NIY67268.1"/>
    </source>
</evidence>
<keyword evidence="2" id="KW-1133">Transmembrane helix</keyword>
<accession>A0A7X6AYP5</accession>
<dbReference type="PANTHER" id="PTHR23242:SF9">
    <property type="entry name" value="TRANSCRIPTION FACTOR HOXA13"/>
    <property type="match status" value="1"/>
</dbReference>
<gene>
    <name evidence="3" type="ORF">SMALB_5321</name>
</gene>
<reference evidence="3 4" key="1">
    <citation type="submission" date="2020-02" db="EMBL/GenBank/DDBJ databases">
        <title>Streptomyces malaysiensis DSM14702 (JHCC583434, PFL_A843) Genome sequencing and assembly.</title>
        <authorList>
            <person name="Samborskyy M."/>
        </authorList>
    </citation>
    <scope>NUCLEOTIDE SEQUENCE [LARGE SCALE GENOMIC DNA]</scope>
    <source>
        <strain evidence="3 4">DSM 14702</strain>
    </source>
</reference>
<keyword evidence="2" id="KW-0812">Transmembrane</keyword>
<evidence type="ECO:0000313" key="4">
    <source>
        <dbReference type="Proteomes" id="UP000536624"/>
    </source>
</evidence>
<feature type="transmembrane region" description="Helical" evidence="2">
    <location>
        <begin position="48"/>
        <end position="72"/>
    </location>
</feature>
<protein>
    <submittedName>
        <fullName evidence="3">Membrane protein</fullName>
    </submittedName>
</protein>
<dbReference type="Proteomes" id="UP000536624">
    <property type="component" value="Unassembled WGS sequence"/>
</dbReference>